<gene>
    <name evidence="6" type="ORF">HMPREF0731_2815</name>
</gene>
<evidence type="ECO:0000256" key="1">
    <source>
        <dbReference type="ARBA" id="ARBA00010466"/>
    </source>
</evidence>
<sequence>MSSRTSSRQATPQAALNGRRSARLRLRAAWMYYVEDMTQTAIAEALGIGRVTVVRMLADARELGEVKISLSRDIAELRRAEIALEERFGLREAVVAPLASAEADPLPVIGAATGEYLSGFMAPGMKIGVGWGRTLLHSLNAIDDRPLQDLSIVSLLGGISAVRQYNPAEFAWQFARLFNASCYLIAAPALVDSVETKRALIERCGIGPAFHMADQLDAVLVSVGGMGTEANSSLFGHFSDADRQSLLARGAVGNLLYNFYDITGRLVDHPLNQRVMSAPIEALCRTPQRILTSGGPDKIEALQGALTLLRPTVLITDEVTANTLLAQPAAAADRPARRQAAQR</sequence>
<feature type="domain" description="Sugar-binding" evidence="5">
    <location>
        <begin position="74"/>
        <end position="326"/>
    </location>
</feature>
<dbReference type="InterPro" id="IPR037171">
    <property type="entry name" value="NagB/RpiA_transferase-like"/>
</dbReference>
<evidence type="ECO:0000313" key="6">
    <source>
        <dbReference type="EMBL" id="EFH10966.1"/>
    </source>
</evidence>
<evidence type="ECO:0000256" key="2">
    <source>
        <dbReference type="ARBA" id="ARBA00023015"/>
    </source>
</evidence>
<keyword evidence="4" id="KW-0804">Transcription</keyword>
<keyword evidence="3" id="KW-0238">DNA-binding</keyword>
<dbReference type="Gene3D" id="1.10.10.10">
    <property type="entry name" value="Winged helix-like DNA-binding domain superfamily/Winged helix DNA-binding domain"/>
    <property type="match status" value="1"/>
</dbReference>
<comment type="caution">
    <text evidence="6">The sequence shown here is derived from an EMBL/GenBank/DDBJ whole genome shotgun (WGS) entry which is preliminary data.</text>
</comment>
<dbReference type="PANTHER" id="PTHR34294:SF1">
    <property type="entry name" value="TRANSCRIPTIONAL REGULATOR LSRR"/>
    <property type="match status" value="1"/>
</dbReference>
<accession>D5RP04</accession>
<dbReference type="EMBL" id="ADVL01000583">
    <property type="protein sequence ID" value="EFH10966.1"/>
    <property type="molecule type" value="Genomic_DNA"/>
</dbReference>
<keyword evidence="7" id="KW-1185">Reference proteome</keyword>
<dbReference type="RefSeq" id="WP_007005961.1">
    <property type="nucleotide sequence ID" value="NZ_GG770850.1"/>
</dbReference>
<dbReference type="GO" id="GO:0003677">
    <property type="term" value="F:DNA binding"/>
    <property type="evidence" value="ECO:0007669"/>
    <property type="project" value="UniProtKB-KW"/>
</dbReference>
<dbReference type="HOGENOM" id="CLU_054506_0_1_5"/>
<protein>
    <submittedName>
        <fullName evidence="6">Putative sugar-binding domain protein</fullName>
    </submittedName>
</protein>
<dbReference type="InterPro" id="IPR051054">
    <property type="entry name" value="SorC_transcr_regulators"/>
</dbReference>
<reference evidence="6 7" key="1">
    <citation type="submission" date="2010-04" db="EMBL/GenBank/DDBJ databases">
        <authorList>
            <person name="Qin X."/>
            <person name="Bachman B."/>
            <person name="Battles P."/>
            <person name="Bell A."/>
            <person name="Bess C."/>
            <person name="Bickham C."/>
            <person name="Chaboub L."/>
            <person name="Chen D."/>
            <person name="Coyle M."/>
            <person name="Deiros D.R."/>
            <person name="Dinh H."/>
            <person name="Forbes L."/>
            <person name="Fowler G."/>
            <person name="Francisco L."/>
            <person name="Fu Q."/>
            <person name="Gubbala S."/>
            <person name="Hale W."/>
            <person name="Han Y."/>
            <person name="Hemphill L."/>
            <person name="Highlander S.K."/>
            <person name="Hirani K."/>
            <person name="Hogues M."/>
            <person name="Jackson L."/>
            <person name="Jakkamsetti A."/>
            <person name="Javaid M."/>
            <person name="Jiang H."/>
            <person name="Korchina V."/>
            <person name="Kovar C."/>
            <person name="Lara F."/>
            <person name="Lee S."/>
            <person name="Mata R."/>
            <person name="Mathew T."/>
            <person name="Moen C."/>
            <person name="Morales K."/>
            <person name="Munidasa M."/>
            <person name="Nazareth L."/>
            <person name="Ngo R."/>
            <person name="Nguyen L."/>
            <person name="Okwuonu G."/>
            <person name="Ongeri F."/>
            <person name="Patil S."/>
            <person name="Petrosino J."/>
            <person name="Pham C."/>
            <person name="Pham P."/>
            <person name="Pu L.-L."/>
            <person name="Puazo M."/>
            <person name="Raj R."/>
            <person name="Reid J."/>
            <person name="Rouhana J."/>
            <person name="Saada N."/>
            <person name="Shang Y."/>
            <person name="Simmons D."/>
            <person name="Thornton R."/>
            <person name="Warren J."/>
            <person name="Weissenberger G."/>
            <person name="Zhang J."/>
            <person name="Zhang L."/>
            <person name="Zhou C."/>
            <person name="Zhu D."/>
            <person name="Muzny D."/>
            <person name="Worley K."/>
            <person name="Gibbs R."/>
        </authorList>
    </citation>
    <scope>NUCLEOTIDE SEQUENCE [LARGE SCALE GENOMIC DNA]</scope>
    <source>
        <strain evidence="6 7">ATCC 49957</strain>
    </source>
</reference>
<evidence type="ECO:0000256" key="4">
    <source>
        <dbReference type="ARBA" id="ARBA00023163"/>
    </source>
</evidence>
<evidence type="ECO:0000256" key="3">
    <source>
        <dbReference type="ARBA" id="ARBA00023125"/>
    </source>
</evidence>
<dbReference type="InterPro" id="IPR036388">
    <property type="entry name" value="WH-like_DNA-bd_sf"/>
</dbReference>
<evidence type="ECO:0000259" key="5">
    <source>
        <dbReference type="Pfam" id="PF04198"/>
    </source>
</evidence>
<evidence type="ECO:0000313" key="7">
    <source>
        <dbReference type="Proteomes" id="UP000005324"/>
    </source>
</evidence>
<name>D5RP04_9PROT</name>
<dbReference type="Pfam" id="PF04198">
    <property type="entry name" value="Sugar-bind"/>
    <property type="match status" value="1"/>
</dbReference>
<dbReference type="GO" id="GO:0030246">
    <property type="term" value="F:carbohydrate binding"/>
    <property type="evidence" value="ECO:0007669"/>
    <property type="project" value="InterPro"/>
</dbReference>
<dbReference type="PANTHER" id="PTHR34294">
    <property type="entry name" value="TRANSCRIPTIONAL REGULATOR-RELATED"/>
    <property type="match status" value="1"/>
</dbReference>
<dbReference type="Proteomes" id="UP000005324">
    <property type="component" value="Unassembled WGS sequence"/>
</dbReference>
<dbReference type="AlphaFoldDB" id="D5RP04"/>
<dbReference type="Gene3D" id="3.40.50.1360">
    <property type="match status" value="1"/>
</dbReference>
<proteinExistence type="inferred from homology"/>
<keyword evidence="2" id="KW-0805">Transcription regulation</keyword>
<organism evidence="6 7">
    <name type="scientific">Pseudoroseomonas cervicalis ATCC 49957</name>
    <dbReference type="NCBI Taxonomy" id="525371"/>
    <lineage>
        <taxon>Bacteria</taxon>
        <taxon>Pseudomonadati</taxon>
        <taxon>Pseudomonadota</taxon>
        <taxon>Alphaproteobacteria</taxon>
        <taxon>Acetobacterales</taxon>
        <taxon>Roseomonadaceae</taxon>
        <taxon>Roseomonas</taxon>
    </lineage>
</organism>
<dbReference type="InterPro" id="IPR007324">
    <property type="entry name" value="Sugar-bd_dom_put"/>
</dbReference>
<dbReference type="SUPFAM" id="SSF100950">
    <property type="entry name" value="NagB/RpiA/CoA transferase-like"/>
    <property type="match status" value="1"/>
</dbReference>
<comment type="similarity">
    <text evidence="1">Belongs to the SorC transcriptional regulatory family.</text>
</comment>